<proteinExistence type="inferred from homology"/>
<dbReference type="PROSITE" id="PS01031">
    <property type="entry name" value="SHSP"/>
    <property type="match status" value="1"/>
</dbReference>
<dbReference type="RefSeq" id="WP_062901313.1">
    <property type="nucleotide sequence ID" value="NZ_CP013342.1"/>
</dbReference>
<dbReference type="Gene3D" id="2.60.40.790">
    <property type="match status" value="1"/>
</dbReference>
<name>A0A142VXC3_9SPHN</name>
<sequence>MNEMSTAPAEKSTAPTPVPAEFGALDWFRAEVDRFIDEMGKPGRSLLSFVPRFVIPKPAIELTDAGDIYRLSAELPGLTEKDVKIEIADGILTISAEKRESTKRQEEGCLINERRHGHFERQISLPVDVDEAKVKARFKHGLLTLEIGKDAGARKPVRKIKIEN</sequence>
<dbReference type="KEGG" id="ster:AOA14_07360"/>
<reference evidence="5" key="1">
    <citation type="submission" date="2015-11" db="EMBL/GenBank/DDBJ databases">
        <title>Complete genome sequence of a polyethylene glycol-degrading strain Sphingopyxis terrae strain 203-1 (NBRC 15098).</title>
        <authorList>
            <person name="Yoshiyuki O."/>
            <person name="Shouta N."/>
            <person name="Nagata Y."/>
            <person name="Numata M."/>
            <person name="Tsuchikane K."/>
            <person name="Hosoyama A."/>
            <person name="Yamazoe A."/>
            <person name="Tsuda M."/>
            <person name="Fujita N."/>
            <person name="Kawai F."/>
        </authorList>
    </citation>
    <scope>NUCLEOTIDE SEQUENCE [LARGE SCALE GENOMIC DNA]</scope>
    <source>
        <strain evidence="5">203-1</strain>
    </source>
</reference>
<dbReference type="PANTHER" id="PTHR11527">
    <property type="entry name" value="HEAT-SHOCK PROTEIN 20 FAMILY MEMBER"/>
    <property type="match status" value="1"/>
</dbReference>
<organism evidence="4 5">
    <name type="scientific">Sphingopyxis terrae subsp. terrae NBRC 15098</name>
    <dbReference type="NCBI Taxonomy" id="1219058"/>
    <lineage>
        <taxon>Bacteria</taxon>
        <taxon>Pseudomonadati</taxon>
        <taxon>Pseudomonadota</taxon>
        <taxon>Alphaproteobacteria</taxon>
        <taxon>Sphingomonadales</taxon>
        <taxon>Sphingomonadaceae</taxon>
        <taxon>Sphingopyxis</taxon>
    </lineage>
</organism>
<evidence type="ECO:0000256" key="2">
    <source>
        <dbReference type="RuleBase" id="RU003616"/>
    </source>
</evidence>
<evidence type="ECO:0000313" key="4">
    <source>
        <dbReference type="EMBL" id="AMU94424.1"/>
    </source>
</evidence>
<dbReference type="EMBL" id="CP013342">
    <property type="protein sequence ID" value="AMU94424.1"/>
    <property type="molecule type" value="Genomic_DNA"/>
</dbReference>
<gene>
    <name evidence="4" type="ORF">AOA14_07360</name>
</gene>
<evidence type="ECO:0000256" key="1">
    <source>
        <dbReference type="PROSITE-ProRule" id="PRU00285"/>
    </source>
</evidence>
<accession>A0A142VXC3</accession>
<comment type="similarity">
    <text evidence="1 2">Belongs to the small heat shock protein (HSP20) family.</text>
</comment>
<dbReference type="Pfam" id="PF00011">
    <property type="entry name" value="HSP20"/>
    <property type="match status" value="1"/>
</dbReference>
<dbReference type="InterPro" id="IPR002068">
    <property type="entry name" value="A-crystallin/Hsp20_dom"/>
</dbReference>
<dbReference type="InterPro" id="IPR031107">
    <property type="entry name" value="Small_HSP"/>
</dbReference>
<dbReference type="CDD" id="cd06464">
    <property type="entry name" value="ACD_sHsps-like"/>
    <property type="match status" value="1"/>
</dbReference>
<dbReference type="Proteomes" id="UP000076234">
    <property type="component" value="Chromosome"/>
</dbReference>
<evidence type="ECO:0000313" key="5">
    <source>
        <dbReference type="Proteomes" id="UP000076234"/>
    </source>
</evidence>
<dbReference type="SUPFAM" id="SSF49764">
    <property type="entry name" value="HSP20-like chaperones"/>
    <property type="match status" value="1"/>
</dbReference>
<evidence type="ECO:0000259" key="3">
    <source>
        <dbReference type="PROSITE" id="PS01031"/>
    </source>
</evidence>
<dbReference type="AlphaFoldDB" id="A0A142VXC3"/>
<feature type="domain" description="SHSP" evidence="3">
    <location>
        <begin position="51"/>
        <end position="164"/>
    </location>
</feature>
<dbReference type="InterPro" id="IPR008978">
    <property type="entry name" value="HSP20-like_chaperone"/>
</dbReference>
<reference evidence="4 5" key="2">
    <citation type="journal article" date="2016" name="Genome Announc.">
        <title>Complete Genome Sequence of Sphingopyxis terrae Strain 203-1 (NBRC 111660), a Polyethylene Glycol Degrader.</title>
        <authorList>
            <person name="Ohtsubo Y."/>
            <person name="Nonoyama S."/>
            <person name="Nagata Y."/>
            <person name="Numata M."/>
            <person name="Tsuchikane K."/>
            <person name="Hosoyama A."/>
            <person name="Yamazoe A."/>
            <person name="Tsuda M."/>
            <person name="Fujita N."/>
            <person name="Kawai F."/>
        </authorList>
    </citation>
    <scope>NUCLEOTIDE SEQUENCE [LARGE SCALE GENOMIC DNA]</scope>
    <source>
        <strain evidence="4 5">203-1</strain>
    </source>
</reference>
<protein>
    <recommendedName>
        <fullName evidence="3">SHSP domain-containing protein</fullName>
    </recommendedName>
</protein>
<dbReference type="STRING" id="1219058.AOA14_07360"/>